<dbReference type="SMART" id="SM00867">
    <property type="entry name" value="YceI"/>
    <property type="match status" value="1"/>
</dbReference>
<name>A0ABW9ZD42_9FLAO</name>
<dbReference type="Pfam" id="PF04264">
    <property type="entry name" value="YceI"/>
    <property type="match status" value="1"/>
</dbReference>
<dbReference type="RefSeq" id="WP_166537844.1">
    <property type="nucleotide sequence ID" value="NZ_JAABLM010000020.1"/>
</dbReference>
<evidence type="ECO:0000313" key="2">
    <source>
        <dbReference type="EMBL" id="NBL66026.1"/>
    </source>
</evidence>
<comment type="caution">
    <text evidence="2">The sequence shown here is derived from an EMBL/GenBank/DDBJ whole genome shotgun (WGS) entry which is preliminary data.</text>
</comment>
<dbReference type="PANTHER" id="PTHR34406:SF1">
    <property type="entry name" value="PROTEIN YCEI"/>
    <property type="match status" value="1"/>
</dbReference>
<dbReference type="InterPro" id="IPR007372">
    <property type="entry name" value="Lipid/polyisoprenoid-bd_YceI"/>
</dbReference>
<organism evidence="2 3">
    <name type="scientific">Flavobacterium ichthyis</name>
    <dbReference type="NCBI Taxonomy" id="2698827"/>
    <lineage>
        <taxon>Bacteria</taxon>
        <taxon>Pseudomonadati</taxon>
        <taxon>Bacteroidota</taxon>
        <taxon>Flavobacteriia</taxon>
        <taxon>Flavobacteriales</taxon>
        <taxon>Flavobacteriaceae</taxon>
        <taxon>Flavobacterium</taxon>
    </lineage>
</organism>
<evidence type="ECO:0000259" key="1">
    <source>
        <dbReference type="SMART" id="SM00867"/>
    </source>
</evidence>
<dbReference type="InterPro" id="IPR036761">
    <property type="entry name" value="TTHA0802/YceI-like_sf"/>
</dbReference>
<dbReference type="SUPFAM" id="SSF101874">
    <property type="entry name" value="YceI-like"/>
    <property type="match status" value="1"/>
</dbReference>
<proteinExistence type="predicted"/>
<evidence type="ECO:0000313" key="3">
    <source>
        <dbReference type="Proteomes" id="UP000798602"/>
    </source>
</evidence>
<dbReference type="Gene3D" id="2.40.128.110">
    <property type="entry name" value="Lipid/polyisoprenoid-binding, YceI-like"/>
    <property type="match status" value="1"/>
</dbReference>
<sequence length="179" mass="20584">MQFTSNWNIDPDHSSIEFKVRHLLISNITGNFTIFNGKMRTENDDFETAQMAVSIDVYSFNTNNIERDEHLKSAEFLDADRFPEITIISKKLKKIKGDNYQLFTEMTVKDVTREVIFDVIFGGQAKDGFGRVKAGFELSGVINRKDFNILHDEKNEVGNLVVGEEIKIHANIEFDKEED</sequence>
<reference evidence="3" key="1">
    <citation type="submission" date="2020-01" db="EMBL/GenBank/DDBJ databases">
        <title>Sphingomonas sp. strain CSW-10.</title>
        <authorList>
            <person name="Chen W.-M."/>
        </authorList>
    </citation>
    <scope>NUCLEOTIDE SEQUENCE [LARGE SCALE GENOMIC DNA]</scope>
    <source>
        <strain evidence="3">NST-5</strain>
    </source>
</reference>
<gene>
    <name evidence="2" type="ORF">GV828_12530</name>
</gene>
<accession>A0ABW9ZD42</accession>
<protein>
    <recommendedName>
        <fullName evidence="1">Lipid/polyisoprenoid-binding YceI-like domain-containing protein</fullName>
    </recommendedName>
</protein>
<dbReference type="PANTHER" id="PTHR34406">
    <property type="entry name" value="PROTEIN YCEI"/>
    <property type="match status" value="1"/>
</dbReference>
<dbReference type="EMBL" id="JAABLM010000020">
    <property type="protein sequence ID" value="NBL66026.1"/>
    <property type="molecule type" value="Genomic_DNA"/>
</dbReference>
<feature type="domain" description="Lipid/polyisoprenoid-binding YceI-like" evidence="1">
    <location>
        <begin position="6"/>
        <end position="175"/>
    </location>
</feature>
<dbReference type="Proteomes" id="UP000798602">
    <property type="component" value="Unassembled WGS sequence"/>
</dbReference>
<keyword evidence="3" id="KW-1185">Reference proteome</keyword>